<evidence type="ECO:0000256" key="2">
    <source>
        <dbReference type="ARBA" id="ARBA00022898"/>
    </source>
</evidence>
<accession>H5TRM6</accession>
<dbReference type="GO" id="GO:0003824">
    <property type="term" value="F:catalytic activity"/>
    <property type="evidence" value="ECO:0007669"/>
    <property type="project" value="InterPro"/>
</dbReference>
<sequence length="246" mass="26655">MDQSRAPLIEALADYRRLKRYGYTPPGHRQGRGVEDETRAVIGEQAFASDVLASGGLDDRRMSGEFLPDAERLMAEAVGAEQAFFSTCGSSLSVKAAMIAVAGGHRGELLVTRDVHKSIVAGLIFSGLQPRWVHPQWDTHLHLTHPPSPDQVRQAWQMHPDAAGLLIVSPTPYGTCADIRAIADICHERGKPLIVDEAWGAHLPFHPELPTWAMDAGADVCVVSVHKMGAGFEQGSVFHVQGDLVS</sequence>
<dbReference type="PANTHER" id="PTHR43277">
    <property type="entry name" value="ARGININE DECARBOXYLASE"/>
    <property type="match status" value="1"/>
</dbReference>
<evidence type="ECO:0000313" key="5">
    <source>
        <dbReference type="Proteomes" id="UP000005038"/>
    </source>
</evidence>
<comment type="caution">
    <text evidence="4">The sequence shown here is derived from an EMBL/GenBank/DDBJ whole genome shotgun (WGS) entry which is preliminary data.</text>
</comment>
<dbReference type="InterPro" id="IPR000310">
    <property type="entry name" value="Orn/Lys/Arg_deCO2ase_major_dom"/>
</dbReference>
<evidence type="ECO:0000313" key="4">
    <source>
        <dbReference type="EMBL" id="GAB36134.1"/>
    </source>
</evidence>
<keyword evidence="5" id="KW-1185">Reference proteome</keyword>
<dbReference type="InterPro" id="IPR052357">
    <property type="entry name" value="Orn_Lys_Arg_decarboxylase-I"/>
</dbReference>
<dbReference type="PANTHER" id="PTHR43277:SF4">
    <property type="entry name" value="ARGININE DECARBOXYLASE"/>
    <property type="match status" value="1"/>
</dbReference>
<protein>
    <submittedName>
        <fullName evidence="4">Decarboxylase</fullName>
    </submittedName>
</protein>
<name>H5TRM6_GORO1</name>
<keyword evidence="2" id="KW-0663">Pyridoxal phosphate</keyword>
<evidence type="ECO:0000259" key="3">
    <source>
        <dbReference type="Pfam" id="PF01276"/>
    </source>
</evidence>
<comment type="cofactor">
    <cofactor evidence="1">
        <name>pyridoxal 5'-phosphate</name>
        <dbReference type="ChEBI" id="CHEBI:597326"/>
    </cofactor>
</comment>
<dbReference type="Proteomes" id="UP000005038">
    <property type="component" value="Unassembled WGS sequence"/>
</dbReference>
<dbReference type="STRING" id="1108044.GOOTI_199_00120"/>
<dbReference type="Pfam" id="PF01276">
    <property type="entry name" value="OKR_DC_1"/>
    <property type="match status" value="1"/>
</dbReference>
<dbReference type="InterPro" id="IPR015424">
    <property type="entry name" value="PyrdxlP-dep_Trfase"/>
</dbReference>
<proteinExistence type="predicted"/>
<dbReference type="SUPFAM" id="SSF53383">
    <property type="entry name" value="PLP-dependent transferases"/>
    <property type="match status" value="1"/>
</dbReference>
<evidence type="ECO:0000256" key="1">
    <source>
        <dbReference type="ARBA" id="ARBA00001933"/>
    </source>
</evidence>
<dbReference type="EMBL" id="BAFB01000199">
    <property type="protein sequence ID" value="GAB36134.1"/>
    <property type="molecule type" value="Genomic_DNA"/>
</dbReference>
<organism evidence="4 5">
    <name type="scientific">Gordonia otitidis (strain DSM 44809 / CCUG 52243 / JCM 12355 / NBRC 100426 / IFM 10032)</name>
    <dbReference type="NCBI Taxonomy" id="1108044"/>
    <lineage>
        <taxon>Bacteria</taxon>
        <taxon>Bacillati</taxon>
        <taxon>Actinomycetota</taxon>
        <taxon>Actinomycetes</taxon>
        <taxon>Mycobacteriales</taxon>
        <taxon>Gordoniaceae</taxon>
        <taxon>Gordonia</taxon>
    </lineage>
</organism>
<reference evidence="4" key="1">
    <citation type="submission" date="2012-02" db="EMBL/GenBank/DDBJ databases">
        <title>Whole genome shotgun sequence of Gordonia otitidis NBRC 100426.</title>
        <authorList>
            <person name="Yoshida I."/>
            <person name="Hosoyama A."/>
            <person name="Tsuchikane K."/>
            <person name="Katsumata H."/>
            <person name="Yamazaki S."/>
            <person name="Fujita N."/>
        </authorList>
    </citation>
    <scope>NUCLEOTIDE SEQUENCE [LARGE SCALE GENOMIC DNA]</scope>
    <source>
        <strain evidence="4">NBRC 100426</strain>
    </source>
</reference>
<feature type="domain" description="Orn/Lys/Arg decarboxylases family 1 pyridoxal-P attachment site" evidence="3">
    <location>
        <begin position="7"/>
        <end position="244"/>
    </location>
</feature>
<dbReference type="Gene3D" id="3.40.640.10">
    <property type="entry name" value="Type I PLP-dependent aspartate aminotransferase-like (Major domain)"/>
    <property type="match status" value="1"/>
</dbReference>
<dbReference type="InterPro" id="IPR015421">
    <property type="entry name" value="PyrdxlP-dep_Trfase_major"/>
</dbReference>
<gene>
    <name evidence="4" type="ORF">GOOTI_199_00120</name>
</gene>
<dbReference type="AlphaFoldDB" id="H5TRM6"/>